<proteinExistence type="predicted"/>
<feature type="transmembrane region" description="Helical" evidence="2">
    <location>
        <begin position="6"/>
        <end position="28"/>
    </location>
</feature>
<feature type="compositionally biased region" description="Basic and acidic residues" evidence="1">
    <location>
        <begin position="245"/>
        <end position="259"/>
    </location>
</feature>
<sequence>MRRRHQTLVSISLPLPFFPSLLCLYLSLDRSICLSNLAISSFFISSFSFSLYQPLCSLLSIYLGILSQSSYAFTLKLFISFIIFFSSTEIPLLISSSLRCFSCPFLLLSTSEVCKPFLLFIFLSERLSLSFSFFLFTYLSFFLFLSLSNLLFLLSSTTMGQSKLPGELPSQSLHRHEKEKEEEKEKERSDDASSSPSSSSASTLSDGDFFHGSSRVSGVHTPQPATANHRRPIKDEYAEEEEENNFSRHERTDKPREEDSSSTFSSLRSRRRREKERKRKAEEEDENPGENLSWSEAVDLLFGTDPRKIWRLLNYSIIGLFFVSFFFLYFSSSSDKDRDLFLLFTGFLILLLLFAIVLNWTLHQALQKPAAPSALPPSVTTPPVLSSSSFSLADKEEEEKKKGR</sequence>
<dbReference type="GeneID" id="94428898"/>
<evidence type="ECO:0000313" key="4">
    <source>
        <dbReference type="Proteomes" id="UP000221165"/>
    </source>
</evidence>
<keyword evidence="2" id="KW-0472">Membrane</keyword>
<reference evidence="3 4" key="1">
    <citation type="journal article" date="2017" name="Int. J. Parasitol.">
        <title>The genome of the protozoan parasite Cystoisospora suis and a reverse vaccinology approach to identify vaccine candidates.</title>
        <authorList>
            <person name="Palmieri N."/>
            <person name="Shrestha A."/>
            <person name="Ruttkowski B."/>
            <person name="Beck T."/>
            <person name="Vogl C."/>
            <person name="Tomley F."/>
            <person name="Blake D.P."/>
            <person name="Joachim A."/>
        </authorList>
    </citation>
    <scope>NUCLEOTIDE SEQUENCE [LARGE SCALE GENOMIC DNA]</scope>
    <source>
        <strain evidence="3 4">Wien I</strain>
    </source>
</reference>
<evidence type="ECO:0000313" key="3">
    <source>
        <dbReference type="EMBL" id="PHJ20650.1"/>
    </source>
</evidence>
<accession>A0A2C6KJH2</accession>
<feature type="compositionally biased region" description="Low complexity" evidence="1">
    <location>
        <begin position="371"/>
        <end position="389"/>
    </location>
</feature>
<dbReference type="AlphaFoldDB" id="A0A2C6KJH2"/>
<comment type="caution">
    <text evidence="3">The sequence shown here is derived from an EMBL/GenBank/DDBJ whole genome shotgun (WGS) entry which is preliminary data.</text>
</comment>
<protein>
    <submittedName>
        <fullName evidence="3">Transmembrane protein</fullName>
    </submittedName>
</protein>
<organism evidence="3 4">
    <name type="scientific">Cystoisospora suis</name>
    <dbReference type="NCBI Taxonomy" id="483139"/>
    <lineage>
        <taxon>Eukaryota</taxon>
        <taxon>Sar</taxon>
        <taxon>Alveolata</taxon>
        <taxon>Apicomplexa</taxon>
        <taxon>Conoidasida</taxon>
        <taxon>Coccidia</taxon>
        <taxon>Eucoccidiorida</taxon>
        <taxon>Eimeriorina</taxon>
        <taxon>Sarcocystidae</taxon>
        <taxon>Cystoisospora</taxon>
    </lineage>
</organism>
<feature type="transmembrane region" description="Helical" evidence="2">
    <location>
        <begin position="40"/>
        <end position="65"/>
    </location>
</feature>
<feature type="region of interest" description="Disordered" evidence="1">
    <location>
        <begin position="164"/>
        <end position="290"/>
    </location>
</feature>
<feature type="region of interest" description="Disordered" evidence="1">
    <location>
        <begin position="371"/>
        <end position="404"/>
    </location>
</feature>
<keyword evidence="2 3" id="KW-0812">Transmembrane</keyword>
<feature type="compositionally biased region" description="Basic residues" evidence="1">
    <location>
        <begin position="268"/>
        <end position="278"/>
    </location>
</feature>
<feature type="transmembrane region" description="Helical" evidence="2">
    <location>
        <begin position="129"/>
        <end position="154"/>
    </location>
</feature>
<feature type="compositionally biased region" description="Low complexity" evidence="1">
    <location>
        <begin position="192"/>
        <end position="202"/>
    </location>
</feature>
<dbReference type="EMBL" id="MIGC01002668">
    <property type="protein sequence ID" value="PHJ20650.1"/>
    <property type="molecule type" value="Genomic_DNA"/>
</dbReference>
<evidence type="ECO:0000256" key="2">
    <source>
        <dbReference type="SAM" id="Phobius"/>
    </source>
</evidence>
<feature type="compositionally biased region" description="Basic and acidic residues" evidence="1">
    <location>
        <begin position="174"/>
        <end position="191"/>
    </location>
</feature>
<keyword evidence="4" id="KW-1185">Reference proteome</keyword>
<dbReference type="Proteomes" id="UP000221165">
    <property type="component" value="Unassembled WGS sequence"/>
</dbReference>
<feature type="transmembrane region" description="Helical" evidence="2">
    <location>
        <begin position="312"/>
        <end position="330"/>
    </location>
</feature>
<name>A0A2C6KJH2_9APIC</name>
<dbReference type="RefSeq" id="XP_067922336.1">
    <property type="nucleotide sequence ID" value="XM_068065687.1"/>
</dbReference>
<keyword evidence="2" id="KW-1133">Transmembrane helix</keyword>
<feature type="transmembrane region" description="Helical" evidence="2">
    <location>
        <begin position="71"/>
        <end position="93"/>
    </location>
</feature>
<evidence type="ECO:0000256" key="1">
    <source>
        <dbReference type="SAM" id="MobiDB-lite"/>
    </source>
</evidence>
<dbReference type="VEuPathDB" id="ToxoDB:CSUI_005511"/>
<gene>
    <name evidence="3" type="ORF">CSUI_005511</name>
</gene>
<feature type="transmembrane region" description="Helical" evidence="2">
    <location>
        <begin position="342"/>
        <end position="362"/>
    </location>
</feature>